<gene>
    <name evidence="2" type="ORF">SCF082_LOCUS28712</name>
</gene>
<name>A0ABP0MMT0_9DINO</name>
<comment type="caution">
    <text evidence="2">The sequence shown here is derived from an EMBL/GenBank/DDBJ whole genome shotgun (WGS) entry which is preliminary data.</text>
</comment>
<accession>A0ABP0MMT0</accession>
<feature type="compositionally biased region" description="Basic and acidic residues" evidence="1">
    <location>
        <begin position="105"/>
        <end position="127"/>
    </location>
</feature>
<proteinExistence type="predicted"/>
<reference evidence="2 3" key="1">
    <citation type="submission" date="2024-02" db="EMBL/GenBank/DDBJ databases">
        <authorList>
            <person name="Chen Y."/>
            <person name="Shah S."/>
            <person name="Dougan E. K."/>
            <person name="Thang M."/>
            <person name="Chan C."/>
        </authorList>
    </citation>
    <scope>NUCLEOTIDE SEQUENCE [LARGE SCALE GENOMIC DNA]</scope>
</reference>
<feature type="compositionally biased region" description="Pro residues" evidence="1">
    <location>
        <begin position="80"/>
        <end position="98"/>
    </location>
</feature>
<feature type="non-terminal residue" evidence="2">
    <location>
        <position position="1"/>
    </location>
</feature>
<feature type="region of interest" description="Disordered" evidence="1">
    <location>
        <begin position="44"/>
        <end position="233"/>
    </location>
</feature>
<feature type="compositionally biased region" description="Low complexity" evidence="1">
    <location>
        <begin position="128"/>
        <end position="148"/>
    </location>
</feature>
<evidence type="ECO:0000313" key="2">
    <source>
        <dbReference type="EMBL" id="CAK9052506.1"/>
    </source>
</evidence>
<keyword evidence="3" id="KW-1185">Reference proteome</keyword>
<feature type="compositionally biased region" description="Acidic residues" evidence="1">
    <location>
        <begin position="205"/>
        <end position="220"/>
    </location>
</feature>
<evidence type="ECO:0000256" key="1">
    <source>
        <dbReference type="SAM" id="MobiDB-lite"/>
    </source>
</evidence>
<feature type="compositionally biased region" description="Pro residues" evidence="1">
    <location>
        <begin position="149"/>
        <end position="158"/>
    </location>
</feature>
<organism evidence="2 3">
    <name type="scientific">Durusdinium trenchii</name>
    <dbReference type="NCBI Taxonomy" id="1381693"/>
    <lineage>
        <taxon>Eukaryota</taxon>
        <taxon>Sar</taxon>
        <taxon>Alveolata</taxon>
        <taxon>Dinophyceae</taxon>
        <taxon>Suessiales</taxon>
        <taxon>Symbiodiniaceae</taxon>
        <taxon>Durusdinium</taxon>
    </lineage>
</organism>
<dbReference type="Proteomes" id="UP001642464">
    <property type="component" value="Unassembled WGS sequence"/>
</dbReference>
<protein>
    <submittedName>
        <fullName evidence="2">Uncharacterized protein</fullName>
    </submittedName>
</protein>
<dbReference type="EMBL" id="CAXAMM010022758">
    <property type="protein sequence ID" value="CAK9052506.1"/>
    <property type="molecule type" value="Genomic_DNA"/>
</dbReference>
<sequence>GHVRPTDIAWLCKLPMLVDLNAIALKPGGFDTQEVIPKPRSYAAIRSPSNFSPAIPGSLASPDSSGSDHDDEPPVLGAPATPPGAPQTPQTPPTPQPEPVSASRPLRERTKTEEMPVKKAASFKEAEAPIAAPAAVTAAQAAEPAASPSAPPVVPQPAEPANAKGTHAKDLEEEAMTSVASQKSVNWRAEPEVQEMEVDDHSDYYGEDGEEEDEEEEFEMDLSALQQVEDETF</sequence>
<evidence type="ECO:0000313" key="3">
    <source>
        <dbReference type="Proteomes" id="UP001642464"/>
    </source>
</evidence>